<dbReference type="EMBL" id="JAENHL010000008">
    <property type="protein sequence ID" value="MBK1870428.1"/>
    <property type="molecule type" value="Genomic_DNA"/>
</dbReference>
<proteinExistence type="predicted"/>
<evidence type="ECO:0000313" key="2">
    <source>
        <dbReference type="Proteomes" id="UP000616151"/>
    </source>
</evidence>
<gene>
    <name evidence="1" type="ORF">JHL16_28950</name>
</gene>
<sequence>MTSISDKIEADLALLESEERLRFAVEAGKMAIWEIDLETGAVTITPELNEMFGFPRDYKPSLAELRSRYAPGELEKVARLGASWEVVRELISKGQLTPRPLGDAGREEDRTQVTADLSIIVPPNITKHLLYRAQYVYSHKGRPKITGFLVDITEKRRIEDQLGIVARELRHRVRNSFTVVQALARQIFSQGTDQKAALQSYLGRLQALSLANEIVLDTEAGAADIRDIAERITAPYREVRPDSIVLSGPSIEIGGPVVTGFSMVLHELCTNALKYGALSRPEGQVLLSWTKSDDGRMILDWREQGGPEVVKPEREGFGTRLLTRMVSDTLSGTIDLQYRPAGLNCRIYTGILGAHSPSGAQSSSKN</sequence>
<accession>A0ACC5RDF7</accession>
<dbReference type="Proteomes" id="UP000616151">
    <property type="component" value="Unassembled WGS sequence"/>
</dbReference>
<name>A0ACC5RDF7_9HYPH</name>
<protein>
    <submittedName>
        <fullName evidence="1">Uncharacterized protein</fullName>
    </submittedName>
</protein>
<organism evidence="1 2">
    <name type="scientific">Taklimakanibacter albus</name>
    <dbReference type="NCBI Taxonomy" id="2800327"/>
    <lineage>
        <taxon>Bacteria</taxon>
        <taxon>Pseudomonadati</taxon>
        <taxon>Pseudomonadota</taxon>
        <taxon>Alphaproteobacteria</taxon>
        <taxon>Hyphomicrobiales</taxon>
        <taxon>Aestuariivirgaceae</taxon>
        <taxon>Taklimakanibacter</taxon>
    </lineage>
</organism>
<keyword evidence="2" id="KW-1185">Reference proteome</keyword>
<reference evidence="1" key="1">
    <citation type="submission" date="2021-01" db="EMBL/GenBank/DDBJ databases">
        <authorList>
            <person name="Sun Q."/>
        </authorList>
    </citation>
    <scope>NUCLEOTIDE SEQUENCE</scope>
    <source>
        <strain evidence="1">YIM B02566</strain>
    </source>
</reference>
<evidence type="ECO:0000313" key="1">
    <source>
        <dbReference type="EMBL" id="MBK1870428.1"/>
    </source>
</evidence>
<comment type="caution">
    <text evidence="1">The sequence shown here is derived from an EMBL/GenBank/DDBJ whole genome shotgun (WGS) entry which is preliminary data.</text>
</comment>